<dbReference type="GO" id="GO:0015031">
    <property type="term" value="P:protein transport"/>
    <property type="evidence" value="ECO:0007669"/>
    <property type="project" value="UniProtKB-UniRule"/>
</dbReference>
<dbReference type="Pfam" id="PF05698">
    <property type="entry name" value="Trigger_C"/>
    <property type="match status" value="1"/>
</dbReference>
<dbReference type="Gene3D" id="3.30.70.1050">
    <property type="entry name" value="Trigger factor ribosome-binding domain"/>
    <property type="match status" value="1"/>
</dbReference>
<dbReference type="OrthoDB" id="9767721at2"/>
<evidence type="ECO:0000313" key="18">
    <source>
        <dbReference type="Proteomes" id="UP000199689"/>
    </source>
</evidence>
<comment type="similarity">
    <text evidence="2 12 14">Belongs to the FKBP-type PPIase family. Tig subfamily.</text>
</comment>
<dbReference type="InterPro" id="IPR008880">
    <property type="entry name" value="Trigger_fac_C"/>
</dbReference>
<comment type="function">
    <text evidence="10 12">Involved in protein export. Acts as a chaperone by maintaining the newly synthesized protein in an open conformation. Functions as a peptidyl-prolyl cis-trans isomerase.</text>
</comment>
<evidence type="ECO:0000256" key="3">
    <source>
        <dbReference type="ARBA" id="ARBA00013194"/>
    </source>
</evidence>
<dbReference type="STRING" id="209880.SAMN02910343_00362"/>
<dbReference type="GO" id="GO:0043335">
    <property type="term" value="P:protein unfolding"/>
    <property type="evidence" value="ECO:0007669"/>
    <property type="project" value="TreeGrafter"/>
</dbReference>
<dbReference type="PIRSF" id="PIRSF003095">
    <property type="entry name" value="Trigger_factor"/>
    <property type="match status" value="1"/>
</dbReference>
<comment type="subcellular location">
    <subcellularLocation>
        <location evidence="12">Cytoplasm</location>
    </subcellularLocation>
    <text evidence="12">About half TF is bound to the ribosome near the polypeptide exit tunnel while the other half is free in the cytoplasm.</text>
</comment>
<keyword evidence="9 12" id="KW-0131">Cell cycle</keyword>
<dbReference type="PANTHER" id="PTHR30560:SF3">
    <property type="entry name" value="TRIGGER FACTOR-LIKE PROTEIN TIG, CHLOROPLASTIC"/>
    <property type="match status" value="1"/>
</dbReference>
<dbReference type="GO" id="GO:0043022">
    <property type="term" value="F:ribosome binding"/>
    <property type="evidence" value="ECO:0007669"/>
    <property type="project" value="TreeGrafter"/>
</dbReference>
<feature type="domain" description="PPIase FKBP-type" evidence="16">
    <location>
        <begin position="163"/>
        <end position="248"/>
    </location>
</feature>
<dbReference type="GO" id="GO:0051083">
    <property type="term" value="P:'de novo' cotranslational protein folding"/>
    <property type="evidence" value="ECO:0007669"/>
    <property type="project" value="TreeGrafter"/>
</dbReference>
<dbReference type="GO" id="GO:0005737">
    <property type="term" value="C:cytoplasm"/>
    <property type="evidence" value="ECO:0007669"/>
    <property type="project" value="UniProtKB-SubCell"/>
</dbReference>
<keyword evidence="8 12" id="KW-0413">Isomerase</keyword>
<dbReference type="GO" id="GO:0044183">
    <property type="term" value="F:protein folding chaperone"/>
    <property type="evidence" value="ECO:0007669"/>
    <property type="project" value="TreeGrafter"/>
</dbReference>
<evidence type="ECO:0000256" key="13">
    <source>
        <dbReference type="PROSITE-ProRule" id="PRU00277"/>
    </source>
</evidence>
<evidence type="ECO:0000256" key="5">
    <source>
        <dbReference type="ARBA" id="ARBA00022618"/>
    </source>
</evidence>
<evidence type="ECO:0000256" key="11">
    <source>
        <dbReference type="ARBA" id="ARBA00029986"/>
    </source>
</evidence>
<protein>
    <recommendedName>
        <fullName evidence="4 12">Trigger factor</fullName>
        <shortName evidence="12">TF</shortName>
        <ecNumber evidence="3 12">5.2.1.8</ecNumber>
    </recommendedName>
    <alternativeName>
        <fullName evidence="11 12">PPIase</fullName>
    </alternativeName>
</protein>
<dbReference type="Pfam" id="PF05697">
    <property type="entry name" value="Trigger_N"/>
    <property type="match status" value="1"/>
</dbReference>
<dbReference type="Proteomes" id="UP000199689">
    <property type="component" value="Unassembled WGS sequence"/>
</dbReference>
<evidence type="ECO:0000259" key="16">
    <source>
        <dbReference type="PROSITE" id="PS50059"/>
    </source>
</evidence>
<dbReference type="Pfam" id="PF00254">
    <property type="entry name" value="FKBP_C"/>
    <property type="match status" value="1"/>
</dbReference>
<dbReference type="SUPFAM" id="SSF54534">
    <property type="entry name" value="FKBP-like"/>
    <property type="match status" value="1"/>
</dbReference>
<reference evidence="17 18" key="1">
    <citation type="submission" date="2016-10" db="EMBL/GenBank/DDBJ databases">
        <authorList>
            <person name="de Groot N.N."/>
        </authorList>
    </citation>
    <scope>NUCLEOTIDE SEQUENCE [LARGE SCALE GENOMIC DNA]</scope>
    <source>
        <strain evidence="17 18">DSM 15230</strain>
    </source>
</reference>
<evidence type="ECO:0000256" key="15">
    <source>
        <dbReference type="SAM" id="MobiDB-lite"/>
    </source>
</evidence>
<keyword evidence="18" id="KW-1185">Reference proteome</keyword>
<dbReference type="InterPro" id="IPR046357">
    <property type="entry name" value="PPIase_dom_sf"/>
</dbReference>
<comment type="domain">
    <text evidence="12">Consists of 3 domains; the N-terminus binds the ribosome, the middle domain has PPIase activity, while the C-terminus has intrinsic chaperone activity on its own.</text>
</comment>
<dbReference type="InterPro" id="IPR005215">
    <property type="entry name" value="Trig_fac"/>
</dbReference>
<evidence type="ECO:0000256" key="10">
    <source>
        <dbReference type="ARBA" id="ARBA00024849"/>
    </source>
</evidence>
<dbReference type="SUPFAM" id="SSF109998">
    <property type="entry name" value="Triger factor/SurA peptide-binding domain-like"/>
    <property type="match status" value="1"/>
</dbReference>
<accession>A0A1G5V3N0</accession>
<keyword evidence="5 12" id="KW-0132">Cell division</keyword>
<dbReference type="PANTHER" id="PTHR30560">
    <property type="entry name" value="TRIGGER FACTOR CHAPERONE AND PEPTIDYL-PROLYL CIS/TRANS ISOMERASE"/>
    <property type="match status" value="1"/>
</dbReference>
<keyword evidence="12" id="KW-0963">Cytoplasm</keyword>
<dbReference type="FunFam" id="3.10.50.40:FF:000001">
    <property type="entry name" value="Trigger factor"/>
    <property type="match status" value="1"/>
</dbReference>
<dbReference type="InterPro" id="IPR008881">
    <property type="entry name" value="Trigger_fac_ribosome-bd_bac"/>
</dbReference>
<feature type="compositionally biased region" description="Basic and acidic residues" evidence="15">
    <location>
        <begin position="425"/>
        <end position="445"/>
    </location>
</feature>
<name>A0A1G5V3N0_9FIRM</name>
<keyword evidence="6 12" id="KW-0697">Rotamase</keyword>
<evidence type="ECO:0000256" key="4">
    <source>
        <dbReference type="ARBA" id="ARBA00016902"/>
    </source>
</evidence>
<dbReference type="InterPro" id="IPR027304">
    <property type="entry name" value="Trigger_fact/SurA_dom_sf"/>
</dbReference>
<dbReference type="Gene3D" id="3.10.50.40">
    <property type="match status" value="1"/>
</dbReference>
<dbReference type="SUPFAM" id="SSF102735">
    <property type="entry name" value="Trigger factor ribosome-binding domain"/>
    <property type="match status" value="1"/>
</dbReference>
<dbReference type="GO" id="GO:0003755">
    <property type="term" value="F:peptidyl-prolyl cis-trans isomerase activity"/>
    <property type="evidence" value="ECO:0007669"/>
    <property type="project" value="UniProtKB-UniRule"/>
</dbReference>
<evidence type="ECO:0000256" key="2">
    <source>
        <dbReference type="ARBA" id="ARBA00005464"/>
    </source>
</evidence>
<evidence type="ECO:0000256" key="12">
    <source>
        <dbReference type="HAMAP-Rule" id="MF_00303"/>
    </source>
</evidence>
<gene>
    <name evidence="12" type="primary">tig</name>
    <name evidence="17" type="ORF">SAMN02910343_00362</name>
</gene>
<keyword evidence="7 12" id="KW-0143">Chaperone</keyword>
<evidence type="ECO:0000256" key="6">
    <source>
        <dbReference type="ARBA" id="ARBA00023110"/>
    </source>
</evidence>
<evidence type="ECO:0000256" key="9">
    <source>
        <dbReference type="ARBA" id="ARBA00023306"/>
    </source>
</evidence>
<comment type="catalytic activity">
    <reaction evidence="1 12 13">
        <text>[protein]-peptidylproline (omega=180) = [protein]-peptidylproline (omega=0)</text>
        <dbReference type="Rhea" id="RHEA:16237"/>
        <dbReference type="Rhea" id="RHEA-COMP:10747"/>
        <dbReference type="Rhea" id="RHEA-COMP:10748"/>
        <dbReference type="ChEBI" id="CHEBI:83833"/>
        <dbReference type="ChEBI" id="CHEBI:83834"/>
        <dbReference type="EC" id="5.2.1.8"/>
    </reaction>
</comment>
<dbReference type="Gene3D" id="1.10.3120.10">
    <property type="entry name" value="Trigger factor, C-terminal domain"/>
    <property type="match status" value="1"/>
</dbReference>
<dbReference type="EMBL" id="FMXA01000004">
    <property type="protein sequence ID" value="SDA40424.1"/>
    <property type="molecule type" value="Genomic_DNA"/>
</dbReference>
<proteinExistence type="inferred from homology"/>
<dbReference type="NCBIfam" id="TIGR00115">
    <property type="entry name" value="tig"/>
    <property type="match status" value="1"/>
</dbReference>
<dbReference type="RefSeq" id="WP_091363219.1">
    <property type="nucleotide sequence ID" value="NZ_FMXA01000004.1"/>
</dbReference>
<evidence type="ECO:0000256" key="8">
    <source>
        <dbReference type="ARBA" id="ARBA00023235"/>
    </source>
</evidence>
<dbReference type="HAMAP" id="MF_00303">
    <property type="entry name" value="Trigger_factor_Tig"/>
    <property type="match status" value="1"/>
</dbReference>
<organism evidence="17 18">
    <name type="scientific">Allisonella histaminiformans</name>
    <dbReference type="NCBI Taxonomy" id="209880"/>
    <lineage>
        <taxon>Bacteria</taxon>
        <taxon>Bacillati</taxon>
        <taxon>Bacillota</taxon>
        <taxon>Negativicutes</taxon>
        <taxon>Veillonellales</taxon>
        <taxon>Veillonellaceae</taxon>
        <taxon>Allisonella</taxon>
    </lineage>
</organism>
<feature type="region of interest" description="Disordered" evidence="15">
    <location>
        <begin position="424"/>
        <end position="445"/>
    </location>
</feature>
<dbReference type="InterPro" id="IPR001179">
    <property type="entry name" value="PPIase_FKBP_dom"/>
</dbReference>
<evidence type="ECO:0000256" key="1">
    <source>
        <dbReference type="ARBA" id="ARBA00000971"/>
    </source>
</evidence>
<dbReference type="AlphaFoldDB" id="A0A1G5V3N0"/>
<dbReference type="InterPro" id="IPR036611">
    <property type="entry name" value="Trigger_fac_ribosome-bd_sf"/>
</dbReference>
<dbReference type="GO" id="GO:0051301">
    <property type="term" value="P:cell division"/>
    <property type="evidence" value="ECO:0007669"/>
    <property type="project" value="UniProtKB-KW"/>
</dbReference>
<evidence type="ECO:0000256" key="14">
    <source>
        <dbReference type="RuleBase" id="RU003914"/>
    </source>
</evidence>
<dbReference type="InterPro" id="IPR037041">
    <property type="entry name" value="Trigger_fac_C_sf"/>
</dbReference>
<evidence type="ECO:0000256" key="7">
    <source>
        <dbReference type="ARBA" id="ARBA00023186"/>
    </source>
</evidence>
<dbReference type="GeneID" id="87755409"/>
<dbReference type="PROSITE" id="PS50059">
    <property type="entry name" value="FKBP_PPIASE"/>
    <property type="match status" value="1"/>
</dbReference>
<evidence type="ECO:0000313" key="17">
    <source>
        <dbReference type="EMBL" id="SDA40424.1"/>
    </source>
</evidence>
<sequence>MNVKVEALDQHKVKVTVEVPAADVVKGYKQAVSRFANQIRLKGFRKGKAPRKVLEMYLGKEAIEGEAKEIVFNRALEQALQDEKLVPVTQPEVKDESFSEKDGSTFTATFVKRPEVKLGEYKNLDAKHAEPVVTDDDVMAQLKQLAENNARLEVVEGAELKDGDFAIIDFKGTVNGEAFEGGEGKAYPLEIGSGSFIPGFEDQLKGHKAGDDVTVKVTFPANYFVKDLAGKEAEFAVHVNDVKQKVLPEINDEFAKSISKQDSLKDLMETMKAEMQGRATFQANQAYRQALVDLAVANAQVDIPQEMIDQRLDDMIDEIRQNIEAQGHSFEQYLKQIDKTEEDLRKDYTETAEKNVREGLVLNAIADKEDIHATDQDLSMEVFTMAQQFNADPNEVVKIIREQNRVGMLIDSVTRKKAANFLAEQAKKEEKPAAEKEEKAEAEKE</sequence>
<dbReference type="EC" id="5.2.1.8" evidence="3 12"/>